<proteinExistence type="predicted"/>
<dbReference type="AlphaFoldDB" id="A0A376LN71"/>
<evidence type="ECO:0000313" key="1">
    <source>
        <dbReference type="EMBL" id="STF45709.1"/>
    </source>
</evidence>
<gene>
    <name evidence="1" type="ORF">NCTC7928_06494</name>
</gene>
<keyword evidence="1" id="KW-0808">Transferase</keyword>
<protein>
    <submittedName>
        <fullName evidence="1">Putative CoA transferase</fullName>
    </submittedName>
</protein>
<dbReference type="InterPro" id="IPR037171">
    <property type="entry name" value="NagB/RpiA_transferase-like"/>
</dbReference>
<dbReference type="GO" id="GO:0016740">
    <property type="term" value="F:transferase activity"/>
    <property type="evidence" value="ECO:0007669"/>
    <property type="project" value="UniProtKB-KW"/>
</dbReference>
<dbReference type="PANTHER" id="PTHR43293">
    <property type="entry name" value="ACETATE COA-TRANSFERASE YDIF"/>
    <property type="match status" value="1"/>
</dbReference>
<dbReference type="SUPFAM" id="SSF100950">
    <property type="entry name" value="NagB/RpiA/CoA transferase-like"/>
    <property type="match status" value="2"/>
</dbReference>
<name>A0A376LN71_ECOLX</name>
<dbReference type="PANTHER" id="PTHR43293:SF1">
    <property type="entry name" value="ACETATE COA-TRANSFERASE YDIF"/>
    <property type="match status" value="1"/>
</dbReference>
<evidence type="ECO:0000313" key="2">
    <source>
        <dbReference type="Proteomes" id="UP000254877"/>
    </source>
</evidence>
<dbReference type="Gene3D" id="3.40.1080.10">
    <property type="entry name" value="Glutaconate Coenzyme A-transferase"/>
    <property type="match status" value="2"/>
</dbReference>
<dbReference type="Proteomes" id="UP000254877">
    <property type="component" value="Unassembled WGS sequence"/>
</dbReference>
<accession>A0A376LN71</accession>
<sequence>MMQVQKMVKKATLHPKSVRIPGYLVDIVVVDPDQTQLYGGAPVNRFISGDFTLDDSTKLSLPLNQRKLVARRALFEMRKGAVGNVGVGIADGIGLVAREEGCADDFILTVETGPIGGITSQGIAFGANVNTRAILDMTSQFDFYHGGGLDVCYLSFAEVDQHGNVGVHKFNGKIMGTGGFIDISATRRKSCSAAH</sequence>
<reference evidence="1 2" key="1">
    <citation type="submission" date="2018-06" db="EMBL/GenBank/DDBJ databases">
        <authorList>
            <consortium name="Pathogen Informatics"/>
            <person name="Doyle S."/>
        </authorList>
    </citation>
    <scope>NUCLEOTIDE SEQUENCE [LARGE SCALE GENOMIC DNA]</scope>
    <source>
        <strain evidence="1 2">NCTC7928</strain>
    </source>
</reference>
<dbReference type="EMBL" id="UGAB01000002">
    <property type="protein sequence ID" value="STF45709.1"/>
    <property type="molecule type" value="Genomic_DNA"/>
</dbReference>
<organism evidence="1 2">
    <name type="scientific">Escherichia coli</name>
    <dbReference type="NCBI Taxonomy" id="562"/>
    <lineage>
        <taxon>Bacteria</taxon>
        <taxon>Pseudomonadati</taxon>
        <taxon>Pseudomonadota</taxon>
        <taxon>Gammaproteobacteria</taxon>
        <taxon>Enterobacterales</taxon>
        <taxon>Enterobacteriaceae</taxon>
        <taxon>Escherichia</taxon>
    </lineage>
</organism>